<feature type="region of interest" description="Disordered" evidence="5">
    <location>
        <begin position="127"/>
        <end position="148"/>
    </location>
</feature>
<evidence type="ECO:0000313" key="8">
    <source>
        <dbReference type="Proteomes" id="UP001168146"/>
    </source>
</evidence>
<evidence type="ECO:0000313" key="6">
    <source>
        <dbReference type="EMBL" id="KAK0305224.1"/>
    </source>
</evidence>
<dbReference type="Proteomes" id="UP001168146">
    <property type="component" value="Unassembled WGS sequence"/>
</dbReference>
<organism evidence="6 8">
    <name type="scientific">Friedmanniomyces endolithicus</name>
    <dbReference type="NCBI Taxonomy" id="329885"/>
    <lineage>
        <taxon>Eukaryota</taxon>
        <taxon>Fungi</taxon>
        <taxon>Dikarya</taxon>
        <taxon>Ascomycota</taxon>
        <taxon>Pezizomycotina</taxon>
        <taxon>Dothideomycetes</taxon>
        <taxon>Dothideomycetidae</taxon>
        <taxon>Mycosphaerellales</taxon>
        <taxon>Teratosphaeriaceae</taxon>
        <taxon>Friedmanniomyces</taxon>
    </lineage>
</organism>
<dbReference type="AlphaFoldDB" id="A0AAN6IZZ3"/>
<accession>A0AAN6IZZ3</accession>
<dbReference type="Gene3D" id="3.20.20.80">
    <property type="entry name" value="Glycosidases"/>
    <property type="match status" value="1"/>
</dbReference>
<dbReference type="PANTHER" id="PTHR10353">
    <property type="entry name" value="GLYCOSYL HYDROLASE"/>
    <property type="match status" value="1"/>
</dbReference>
<reference evidence="6" key="1">
    <citation type="submission" date="2021-12" db="EMBL/GenBank/DDBJ databases">
        <title>Black yeast isolated from Biological Soil Crust.</title>
        <authorList>
            <person name="Kurbessoian T."/>
        </authorList>
    </citation>
    <scope>NUCLEOTIDE SEQUENCE</scope>
    <source>
        <strain evidence="6">CCFEE 5208</strain>
    </source>
</reference>
<dbReference type="InterPro" id="IPR017853">
    <property type="entry name" value="GH"/>
</dbReference>
<dbReference type="Proteomes" id="UP001175353">
    <property type="component" value="Unassembled WGS sequence"/>
</dbReference>
<evidence type="ECO:0000256" key="5">
    <source>
        <dbReference type="SAM" id="MobiDB-lite"/>
    </source>
</evidence>
<dbReference type="EMBL" id="JASUXU010000117">
    <property type="protein sequence ID" value="KAK0305224.1"/>
    <property type="molecule type" value="Genomic_DNA"/>
</dbReference>
<feature type="compositionally biased region" description="Low complexity" evidence="5">
    <location>
        <begin position="136"/>
        <end position="148"/>
    </location>
</feature>
<name>A0AAN6IZZ3_9PEZI</name>
<proteinExistence type="inferred from homology"/>
<dbReference type="GO" id="GO:0005975">
    <property type="term" value="P:carbohydrate metabolic process"/>
    <property type="evidence" value="ECO:0007669"/>
    <property type="project" value="InterPro"/>
</dbReference>
<evidence type="ECO:0000256" key="4">
    <source>
        <dbReference type="RuleBase" id="RU003690"/>
    </source>
</evidence>
<comment type="similarity">
    <text evidence="1 4">Belongs to the glycosyl hydrolase 1 family.</text>
</comment>
<protein>
    <submittedName>
        <fullName evidence="6">Uncharacterized protein</fullName>
    </submittedName>
</protein>
<reference evidence="7" key="2">
    <citation type="submission" date="2023-06" db="EMBL/GenBank/DDBJ databases">
        <title>Black Yeasts Isolated from many extreme environments.</title>
        <authorList>
            <person name="Coleine C."/>
            <person name="Stajich J.E."/>
            <person name="Selbmann L."/>
        </authorList>
    </citation>
    <scope>NUCLEOTIDE SEQUENCE</scope>
    <source>
        <strain evidence="7">CCFEE 5200</strain>
    </source>
</reference>
<evidence type="ECO:0000256" key="2">
    <source>
        <dbReference type="ARBA" id="ARBA00022801"/>
    </source>
</evidence>
<keyword evidence="9" id="KW-1185">Reference proteome</keyword>
<evidence type="ECO:0000313" key="9">
    <source>
        <dbReference type="Proteomes" id="UP001175353"/>
    </source>
</evidence>
<gene>
    <name evidence="6" type="ORF">LTR82_016899</name>
    <name evidence="7" type="ORF">LTR91_015820</name>
</gene>
<evidence type="ECO:0000256" key="3">
    <source>
        <dbReference type="ARBA" id="ARBA00023295"/>
    </source>
</evidence>
<keyword evidence="2" id="KW-0378">Hydrolase</keyword>
<dbReference type="EMBL" id="JAUJLE010000184">
    <property type="protein sequence ID" value="KAK0970665.1"/>
    <property type="molecule type" value="Genomic_DNA"/>
</dbReference>
<keyword evidence="3" id="KW-0326">Glycosidase</keyword>
<dbReference type="PANTHER" id="PTHR10353:SF36">
    <property type="entry name" value="LP05116P"/>
    <property type="match status" value="1"/>
</dbReference>
<evidence type="ECO:0000313" key="7">
    <source>
        <dbReference type="EMBL" id="KAK0970665.1"/>
    </source>
</evidence>
<dbReference type="SUPFAM" id="SSF51445">
    <property type="entry name" value="(Trans)glycosidases"/>
    <property type="match status" value="1"/>
</dbReference>
<sequence length="148" mass="16288">MYFKNFTIPNIQQPFYCGQHVLLAHSQAYRLGKSMMANSTIAWKANGGYKIPLTNSSEDAEAVQRAWDFTEGWWSDPIYLTGDYNAAVKAFVSTFLRPFTAGEKATILGSADIYAHDAYTYVNPHRSLAKQPPPASASVSAANPSNSD</sequence>
<comment type="caution">
    <text evidence="6">The sequence shown here is derived from an EMBL/GenBank/DDBJ whole genome shotgun (WGS) entry which is preliminary data.</text>
</comment>
<dbReference type="Pfam" id="PF00232">
    <property type="entry name" value="Glyco_hydro_1"/>
    <property type="match status" value="1"/>
</dbReference>
<evidence type="ECO:0000256" key="1">
    <source>
        <dbReference type="ARBA" id="ARBA00010838"/>
    </source>
</evidence>
<dbReference type="GO" id="GO:0008422">
    <property type="term" value="F:beta-glucosidase activity"/>
    <property type="evidence" value="ECO:0007669"/>
    <property type="project" value="TreeGrafter"/>
</dbReference>
<dbReference type="InterPro" id="IPR001360">
    <property type="entry name" value="Glyco_hydro_1"/>
</dbReference>